<dbReference type="Pfam" id="PF24968">
    <property type="entry name" value="DUF7770"/>
    <property type="match status" value="1"/>
</dbReference>
<evidence type="ECO:0000313" key="3">
    <source>
        <dbReference type="Proteomes" id="UP000247810"/>
    </source>
</evidence>
<dbReference type="EMBL" id="KZ826221">
    <property type="protein sequence ID" value="PYH87531.1"/>
    <property type="molecule type" value="Genomic_DNA"/>
</dbReference>
<dbReference type="VEuPathDB" id="FungiDB:BO71DRAFT_404592"/>
<evidence type="ECO:0000313" key="2">
    <source>
        <dbReference type="EMBL" id="PYH87531.1"/>
    </source>
</evidence>
<protein>
    <recommendedName>
        <fullName evidence="1">DUF7770 domain-containing protein</fullName>
    </recommendedName>
</protein>
<proteinExistence type="predicted"/>
<sequence>MTTFQIIHFIPRDRQAQILALPVHCILACPHSQEAGTNHWCFYLSTSPTTSVQLDCVPSYTAPRTMLPGGSKANLVISELNTETSPDIQARFGLDVKSGVSVGRIIEEITTNGRYKYEFDENGVGCRFWVTEQIDLLYQAGIVCNWAQVEEARAGVVKLWPDWTMLPLDQGAYYE</sequence>
<dbReference type="STRING" id="1448320.A0A319CT58"/>
<dbReference type="Proteomes" id="UP000247810">
    <property type="component" value="Unassembled WGS sequence"/>
</dbReference>
<dbReference type="OrthoDB" id="3527137at2759"/>
<dbReference type="InterPro" id="IPR056672">
    <property type="entry name" value="DUF7770"/>
</dbReference>
<evidence type="ECO:0000259" key="1">
    <source>
        <dbReference type="Pfam" id="PF24968"/>
    </source>
</evidence>
<name>A0A319CT58_9EURO</name>
<feature type="domain" description="DUF7770" evidence="1">
    <location>
        <begin position="34"/>
        <end position="174"/>
    </location>
</feature>
<accession>A0A319CT58</accession>
<reference evidence="2 3" key="1">
    <citation type="submission" date="2018-02" db="EMBL/GenBank/DDBJ databases">
        <title>The genomes of Aspergillus section Nigri reveals drivers in fungal speciation.</title>
        <authorList>
            <consortium name="DOE Joint Genome Institute"/>
            <person name="Vesth T.C."/>
            <person name="Nybo J."/>
            <person name="Theobald S."/>
            <person name="Brandl J."/>
            <person name="Frisvad J.C."/>
            <person name="Nielsen K.F."/>
            <person name="Lyhne E.K."/>
            <person name="Kogle M.E."/>
            <person name="Kuo A."/>
            <person name="Riley R."/>
            <person name="Clum A."/>
            <person name="Nolan M."/>
            <person name="Lipzen A."/>
            <person name="Salamov A."/>
            <person name="Henrissat B."/>
            <person name="Wiebenga A."/>
            <person name="De vries R.P."/>
            <person name="Grigoriev I.V."/>
            <person name="Mortensen U.H."/>
            <person name="Andersen M.R."/>
            <person name="Baker S.E."/>
        </authorList>
    </citation>
    <scope>NUCLEOTIDE SEQUENCE [LARGE SCALE GENOMIC DNA]</scope>
    <source>
        <strain evidence="2 3">CBS 707.79</strain>
    </source>
</reference>
<gene>
    <name evidence="2" type="ORF">BO71DRAFT_404592</name>
</gene>
<organism evidence="2 3">
    <name type="scientific">Aspergillus ellipticus CBS 707.79</name>
    <dbReference type="NCBI Taxonomy" id="1448320"/>
    <lineage>
        <taxon>Eukaryota</taxon>
        <taxon>Fungi</taxon>
        <taxon>Dikarya</taxon>
        <taxon>Ascomycota</taxon>
        <taxon>Pezizomycotina</taxon>
        <taxon>Eurotiomycetes</taxon>
        <taxon>Eurotiomycetidae</taxon>
        <taxon>Eurotiales</taxon>
        <taxon>Aspergillaceae</taxon>
        <taxon>Aspergillus</taxon>
        <taxon>Aspergillus subgen. Circumdati</taxon>
    </lineage>
</organism>
<keyword evidence="3" id="KW-1185">Reference proteome</keyword>
<dbReference type="AlphaFoldDB" id="A0A319CT58"/>